<evidence type="ECO:0000313" key="2">
    <source>
        <dbReference type="Proteomes" id="UP001230915"/>
    </source>
</evidence>
<sequence length="346" mass="38058">MSSCEKDDSFKDQAEDSQINATESGFYTEYVESSAISKNANLTKQLSKSLTTPEHVMGKGERTELALHNQIAKYISSEDGSYHSYTFHVSNTPDSVGLENILYASSDGGKSYRIYLLEYPYTEEYMINTYGFGSFDFKGNDIIYYPLNEEAKVNTVDCLIMQETSCMYNLHNGGYFPDGLQCDGYATSSFLDCSISSSGGPSGGATGPYIPFNPSPFNGGGTGTGGAGNPSPGTEATSPIYLPMKSVIRKLAPYEDEAEEDHIKQCLSNNSMLTIPLDMFLGENPTPKQEAFGKEAIKAKCENSNVDIDFEDRIFELFEGTNADCVHDKLKEIDLENPNITLYHII</sequence>
<keyword evidence="2" id="KW-1185">Reference proteome</keyword>
<proteinExistence type="predicted"/>
<dbReference type="Proteomes" id="UP001230915">
    <property type="component" value="Unassembled WGS sequence"/>
</dbReference>
<name>A0ABU1A346_9FLAO</name>
<dbReference type="EMBL" id="JAVHUL010000032">
    <property type="protein sequence ID" value="MDQ7918122.1"/>
    <property type="molecule type" value="Genomic_DNA"/>
</dbReference>
<dbReference type="RefSeq" id="WP_308865094.1">
    <property type="nucleotide sequence ID" value="NZ_JAVHUL010000032.1"/>
</dbReference>
<evidence type="ECO:0000313" key="1">
    <source>
        <dbReference type="EMBL" id="MDQ7918122.1"/>
    </source>
</evidence>
<protein>
    <submittedName>
        <fullName evidence="1">Uncharacterized protein</fullName>
    </submittedName>
</protein>
<reference evidence="1 2" key="1">
    <citation type="submission" date="2023-08" db="EMBL/GenBank/DDBJ databases">
        <title>Mesonia sp. MT50, isolated from deep-sea sediment of the Mariana Trench.</title>
        <authorList>
            <person name="Fu H."/>
        </authorList>
    </citation>
    <scope>NUCLEOTIDE SEQUENCE [LARGE SCALE GENOMIC DNA]</scope>
    <source>
        <strain evidence="1 2">MT50</strain>
    </source>
</reference>
<comment type="caution">
    <text evidence="1">The sequence shown here is derived from an EMBL/GenBank/DDBJ whole genome shotgun (WGS) entry which is preliminary data.</text>
</comment>
<accession>A0ABU1A346</accession>
<gene>
    <name evidence="1" type="ORF">RBU60_11085</name>
</gene>
<organism evidence="1 2">
    <name type="scientific">Mesonia profundi</name>
    <dbReference type="NCBI Taxonomy" id="3070998"/>
    <lineage>
        <taxon>Bacteria</taxon>
        <taxon>Pseudomonadati</taxon>
        <taxon>Bacteroidota</taxon>
        <taxon>Flavobacteriia</taxon>
        <taxon>Flavobacteriales</taxon>
        <taxon>Flavobacteriaceae</taxon>
        <taxon>Mesonia</taxon>
    </lineage>
</organism>